<reference evidence="1 2" key="1">
    <citation type="submission" date="2021-04" db="EMBL/GenBank/DDBJ databases">
        <authorList>
            <person name="Bliznina A."/>
        </authorList>
    </citation>
    <scope>NUCLEOTIDE SEQUENCE [LARGE SCALE GENOMIC DNA]</scope>
</reference>
<keyword evidence="2" id="KW-1185">Reference proteome</keyword>
<evidence type="ECO:0000313" key="2">
    <source>
        <dbReference type="Proteomes" id="UP001158576"/>
    </source>
</evidence>
<dbReference type="Proteomes" id="UP001158576">
    <property type="component" value="Chromosome 1"/>
</dbReference>
<evidence type="ECO:0000313" key="1">
    <source>
        <dbReference type="EMBL" id="CAG5104617.1"/>
    </source>
</evidence>
<organism evidence="1 2">
    <name type="scientific">Oikopleura dioica</name>
    <name type="common">Tunicate</name>
    <dbReference type="NCBI Taxonomy" id="34765"/>
    <lineage>
        <taxon>Eukaryota</taxon>
        <taxon>Metazoa</taxon>
        <taxon>Chordata</taxon>
        <taxon>Tunicata</taxon>
        <taxon>Appendicularia</taxon>
        <taxon>Copelata</taxon>
        <taxon>Oikopleuridae</taxon>
        <taxon>Oikopleura</taxon>
    </lineage>
</organism>
<proteinExistence type="predicted"/>
<protein>
    <submittedName>
        <fullName evidence="1">Oidioi.mRNA.OKI2018_I69.chr1.g1392.t1.cds</fullName>
    </submittedName>
</protein>
<sequence length="126" mass="14890">MDPGKKELLKREGSQELILENLDGQVCLREPVVKTMLDPRFEQADRRIRAKMLFEKTTLIKPDGRCFEELKREVIEEGRKIIEMEMNLLNMKRLKISEADQRNRPHRNDQISQRWNNLCAAGGKVW</sequence>
<gene>
    <name evidence="1" type="ORF">OKIOD_LOCUS10157</name>
</gene>
<accession>A0ABN7SUR8</accession>
<name>A0ABN7SUR8_OIKDI</name>
<dbReference type="EMBL" id="OU015566">
    <property type="protein sequence ID" value="CAG5104617.1"/>
    <property type="molecule type" value="Genomic_DNA"/>
</dbReference>